<accession>A0A3M7S888</accession>
<keyword evidence="1" id="KW-0472">Membrane</keyword>
<proteinExistence type="predicted"/>
<dbReference type="GO" id="GO:0032259">
    <property type="term" value="P:methylation"/>
    <property type="evidence" value="ECO:0007669"/>
    <property type="project" value="UniProtKB-KW"/>
</dbReference>
<gene>
    <name evidence="2" type="ORF">BpHYR1_053321</name>
</gene>
<keyword evidence="1" id="KW-1133">Transmembrane helix</keyword>
<dbReference type="AlphaFoldDB" id="A0A3M7S888"/>
<dbReference type="Proteomes" id="UP000276133">
    <property type="component" value="Unassembled WGS sequence"/>
</dbReference>
<protein>
    <submittedName>
        <fullName evidence="2">Family methyltransferase</fullName>
    </submittedName>
</protein>
<evidence type="ECO:0000313" key="2">
    <source>
        <dbReference type="EMBL" id="RNA32006.1"/>
    </source>
</evidence>
<name>A0A3M7S888_BRAPC</name>
<dbReference type="EMBL" id="REGN01001869">
    <property type="protein sequence ID" value="RNA32006.1"/>
    <property type="molecule type" value="Genomic_DNA"/>
</dbReference>
<evidence type="ECO:0000256" key="1">
    <source>
        <dbReference type="SAM" id="Phobius"/>
    </source>
</evidence>
<reference evidence="2 3" key="1">
    <citation type="journal article" date="2018" name="Sci. Rep.">
        <title>Genomic signatures of local adaptation to the degree of environmental predictability in rotifers.</title>
        <authorList>
            <person name="Franch-Gras L."/>
            <person name="Hahn C."/>
            <person name="Garcia-Roger E.M."/>
            <person name="Carmona M.J."/>
            <person name="Serra M."/>
            <person name="Gomez A."/>
        </authorList>
    </citation>
    <scope>NUCLEOTIDE SEQUENCE [LARGE SCALE GENOMIC DNA]</scope>
    <source>
        <strain evidence="2">HYR1</strain>
    </source>
</reference>
<keyword evidence="2" id="KW-0808">Transferase</keyword>
<comment type="caution">
    <text evidence="2">The sequence shown here is derived from an EMBL/GenBank/DDBJ whole genome shotgun (WGS) entry which is preliminary data.</text>
</comment>
<feature type="non-terminal residue" evidence="2">
    <location>
        <position position="1"/>
    </location>
</feature>
<feature type="transmembrane region" description="Helical" evidence="1">
    <location>
        <begin position="7"/>
        <end position="27"/>
    </location>
</feature>
<dbReference type="OrthoDB" id="10014360at2759"/>
<keyword evidence="2" id="KW-0489">Methyltransferase</keyword>
<sequence>SFLEINMNNRLIICFGAIVLIFLVLIYKESKSNFQNFYKLQKNTILENKDIDLVQHANDVVLKYINLPFDYGYGSNSIPLVVASLMTSGDLLELGMGKFSTPLLHKLAADTNKQVVSIDTDINWVNNFALYNKTKSHRVYCWPSFDQVEKKLGIEENKLWGIVLVDHINATQRAFDAKNYANRAEIVLIHDAEKTVEHGYQYEKNKIREPFKYVCKFSVFSPAKNFSYNRQKLGPKATKNQDLNRPFHRIILKKSVKNLFTTTGSSYENFKSKSLMRQR</sequence>
<keyword evidence="1" id="KW-0812">Transmembrane</keyword>
<evidence type="ECO:0000313" key="3">
    <source>
        <dbReference type="Proteomes" id="UP000276133"/>
    </source>
</evidence>
<keyword evidence="3" id="KW-1185">Reference proteome</keyword>
<dbReference type="GO" id="GO:0008168">
    <property type="term" value="F:methyltransferase activity"/>
    <property type="evidence" value="ECO:0007669"/>
    <property type="project" value="UniProtKB-KW"/>
</dbReference>
<organism evidence="2 3">
    <name type="scientific">Brachionus plicatilis</name>
    <name type="common">Marine rotifer</name>
    <name type="synonym">Brachionus muelleri</name>
    <dbReference type="NCBI Taxonomy" id="10195"/>
    <lineage>
        <taxon>Eukaryota</taxon>
        <taxon>Metazoa</taxon>
        <taxon>Spiralia</taxon>
        <taxon>Gnathifera</taxon>
        <taxon>Rotifera</taxon>
        <taxon>Eurotatoria</taxon>
        <taxon>Monogononta</taxon>
        <taxon>Pseudotrocha</taxon>
        <taxon>Ploima</taxon>
        <taxon>Brachionidae</taxon>
        <taxon>Brachionus</taxon>
    </lineage>
</organism>